<dbReference type="CDD" id="cd18659">
    <property type="entry name" value="CD2_tandem"/>
    <property type="match status" value="1"/>
</dbReference>
<feature type="compositionally biased region" description="Acidic residues" evidence="5">
    <location>
        <begin position="313"/>
        <end position="322"/>
    </location>
</feature>
<dbReference type="Pfam" id="PF00176">
    <property type="entry name" value="SNF2-rel_dom"/>
    <property type="match status" value="1"/>
</dbReference>
<evidence type="ECO:0000256" key="5">
    <source>
        <dbReference type="SAM" id="MobiDB-lite"/>
    </source>
</evidence>
<keyword evidence="4" id="KW-0539">Nucleus</keyword>
<dbReference type="EMBL" id="JABANM010022606">
    <property type="protein sequence ID" value="KAF4719321.1"/>
    <property type="molecule type" value="Genomic_DNA"/>
</dbReference>
<feature type="non-terminal residue" evidence="7">
    <location>
        <position position="1"/>
    </location>
</feature>
<feature type="compositionally biased region" description="Basic and acidic residues" evidence="5">
    <location>
        <begin position="456"/>
        <end position="465"/>
    </location>
</feature>
<dbReference type="SUPFAM" id="SSF52540">
    <property type="entry name" value="P-loop containing nucleoside triphosphate hydrolases"/>
    <property type="match status" value="1"/>
</dbReference>
<dbReference type="Gene3D" id="2.40.50.40">
    <property type="match status" value="2"/>
</dbReference>
<evidence type="ECO:0000259" key="6">
    <source>
        <dbReference type="PROSITE" id="PS50013"/>
    </source>
</evidence>
<evidence type="ECO:0000256" key="4">
    <source>
        <dbReference type="ARBA" id="ARBA00023242"/>
    </source>
</evidence>
<feature type="region of interest" description="Disordered" evidence="5">
    <location>
        <begin position="305"/>
        <end position="334"/>
    </location>
</feature>
<feature type="compositionally biased region" description="Low complexity" evidence="5">
    <location>
        <begin position="517"/>
        <end position="527"/>
    </location>
</feature>
<dbReference type="GO" id="GO:0005634">
    <property type="term" value="C:nucleus"/>
    <property type="evidence" value="ECO:0007669"/>
    <property type="project" value="UniProtKB-SubCell"/>
</dbReference>
<reference evidence="7 8" key="1">
    <citation type="submission" date="2020-04" db="EMBL/GenBank/DDBJ databases">
        <title>Perkinsus olseni comparative genomics.</title>
        <authorList>
            <person name="Bogema D.R."/>
        </authorList>
    </citation>
    <scope>NUCLEOTIDE SEQUENCE [LARGE SCALE GENOMIC DNA]</scope>
    <source>
        <strain evidence="7">ATCC PRA-205</strain>
    </source>
</reference>
<dbReference type="InterPro" id="IPR027417">
    <property type="entry name" value="P-loop_NTPase"/>
</dbReference>
<comment type="subcellular location">
    <subcellularLocation>
        <location evidence="1">Nucleus</location>
    </subcellularLocation>
</comment>
<dbReference type="Proteomes" id="UP000574390">
    <property type="component" value="Unassembled WGS sequence"/>
</dbReference>
<feature type="compositionally biased region" description="Basic residues" evidence="5">
    <location>
        <begin position="399"/>
        <end position="408"/>
    </location>
</feature>
<keyword evidence="2" id="KW-0547">Nucleotide-binding</keyword>
<evidence type="ECO:0000256" key="2">
    <source>
        <dbReference type="ARBA" id="ARBA00022741"/>
    </source>
</evidence>
<feature type="compositionally biased region" description="Low complexity" evidence="5">
    <location>
        <begin position="412"/>
        <end position="422"/>
    </location>
</feature>
<dbReference type="Pfam" id="PF01145">
    <property type="entry name" value="Band_7"/>
    <property type="match status" value="1"/>
</dbReference>
<feature type="non-terminal residue" evidence="7">
    <location>
        <position position="867"/>
    </location>
</feature>
<dbReference type="InterPro" id="IPR001107">
    <property type="entry name" value="Band_7"/>
</dbReference>
<feature type="compositionally biased region" description="Basic residues" evidence="5">
    <location>
        <begin position="482"/>
        <end position="493"/>
    </location>
</feature>
<feature type="domain" description="Chromo" evidence="6">
    <location>
        <begin position="650"/>
        <end position="720"/>
    </location>
</feature>
<dbReference type="SMART" id="SM00298">
    <property type="entry name" value="CHROMO"/>
    <property type="match status" value="2"/>
</dbReference>
<dbReference type="InterPro" id="IPR038718">
    <property type="entry name" value="SNF2-like_sf"/>
</dbReference>
<evidence type="ECO:0000256" key="1">
    <source>
        <dbReference type="ARBA" id="ARBA00004123"/>
    </source>
</evidence>
<evidence type="ECO:0000256" key="3">
    <source>
        <dbReference type="ARBA" id="ARBA00022840"/>
    </source>
</evidence>
<keyword evidence="3" id="KW-0067">ATP-binding</keyword>
<comment type="caution">
    <text evidence="7">The sequence shown here is derived from an EMBL/GenBank/DDBJ whole genome shotgun (WGS) entry which is preliminary data.</text>
</comment>
<dbReference type="Gene3D" id="3.40.50.10810">
    <property type="entry name" value="Tandem AAA-ATPase domain"/>
    <property type="match status" value="1"/>
</dbReference>
<evidence type="ECO:0000313" key="8">
    <source>
        <dbReference type="Proteomes" id="UP000574390"/>
    </source>
</evidence>
<dbReference type="InterPro" id="IPR000330">
    <property type="entry name" value="SNF2_N"/>
</dbReference>
<dbReference type="PANTHER" id="PTHR45623">
    <property type="entry name" value="CHROMODOMAIN-HELICASE-DNA-BINDING PROTEIN 3-RELATED-RELATED"/>
    <property type="match status" value="1"/>
</dbReference>
<dbReference type="PROSITE" id="PS50013">
    <property type="entry name" value="CHROMO_2"/>
    <property type="match status" value="1"/>
</dbReference>
<evidence type="ECO:0000313" key="7">
    <source>
        <dbReference type="EMBL" id="KAF4719321.1"/>
    </source>
</evidence>
<dbReference type="AlphaFoldDB" id="A0A7J6RG70"/>
<proteinExistence type="predicted"/>
<dbReference type="InterPro" id="IPR023780">
    <property type="entry name" value="Chromo_domain"/>
</dbReference>
<name>A0A7J6RG70_PEROL</name>
<feature type="region of interest" description="Disordered" evidence="5">
    <location>
        <begin position="358"/>
        <end position="540"/>
    </location>
</feature>
<protein>
    <submittedName>
        <fullName evidence="7">Choline dehydrogenase 7</fullName>
    </submittedName>
</protein>
<dbReference type="GO" id="GO:0005524">
    <property type="term" value="F:ATP binding"/>
    <property type="evidence" value="ECO:0007669"/>
    <property type="project" value="UniProtKB-KW"/>
</dbReference>
<dbReference type="SUPFAM" id="SSF54160">
    <property type="entry name" value="Chromo domain-like"/>
    <property type="match status" value="2"/>
</dbReference>
<gene>
    <name evidence="7" type="primary">CHD7_13</name>
    <name evidence="7" type="ORF">FOZ62_023744</name>
</gene>
<sequence length="867" mass="96350">RVPATEIGVKYDNLFKHVASKPYAESGLYTIGPFAYFVYYPKTVRTIEFSTSDYDVLHARTSDGLPLVLGVAFQYQLIPDEAVDLYMELGEDFEKTFKLVANHLATEYATQFSAYQFFNSKEMIARGMMAYLDNRFRENFHASIQGLQINEDQLPDEFYNSVLTAANTKQNITRNVNLRDAAKVGMTTDRIVAAAQANATVSRAQGQAMKTLQEGQAAAAVLQQYISAEAKAFTEVKSSLALNNTELLQYIWYDALQGGGVQPNDDLVGQVLVGVDPSVYLNGGSSAPRPVRAFGMASSTILSLDEKRKLDGSDSDESEDDDKPIGSSQKKSSAAATAKVWGSALDNFFKSSEFDDQKLTPGEWHKPRSNASKLALLNRRRVTTTKKCLEDPGGSMSRSGKKRPRKKVKELSSGSSSDGADASPPPKKRPQRLRKAKKARDESSDEGDDQPLGERFGGEKTREFGVDDGFTFSDEEEEPRSTRPRKRVLRRQGGRGAAKGRGQRRTKEESESEEEASSSSSESSDGEGSLKEESEDDDEMVVRFAGDGYDTDIEEASVEQTIPKIEKIIGRRARGRGFEYLCKFAHQSYLHAQWVPDDEMIDLEGDQRSTKMRNFNQKHRRGSSEDTPQRHAHLKDMAYTGSGLINPAYVTVEKILAVRLADSNASEYLCKWCGLGYAESTWEGASDVETAATLTERGVGLEELMERFKGENDPSRKGVMDCDITRKMRAGATAGFSKACGDDDKEKNAKEYRPIPRPWGVASEDQPARQLFEFQVQGITWMLMRWERGSGFILADEMGLGKTIQTSVTLSHIRACLLENSPKRGGRMPFLVVAPVSTLVNWKREIEAWTPLTVTVYHGTKKDRSVI</sequence>
<dbReference type="InterPro" id="IPR016197">
    <property type="entry name" value="Chromo-like_dom_sf"/>
</dbReference>
<accession>A0A7J6RG70</accession>
<organism evidence="7 8">
    <name type="scientific">Perkinsus olseni</name>
    <name type="common">Perkinsus atlanticus</name>
    <dbReference type="NCBI Taxonomy" id="32597"/>
    <lineage>
        <taxon>Eukaryota</taxon>
        <taxon>Sar</taxon>
        <taxon>Alveolata</taxon>
        <taxon>Perkinsozoa</taxon>
        <taxon>Perkinsea</taxon>
        <taxon>Perkinsida</taxon>
        <taxon>Perkinsidae</taxon>
        <taxon>Perkinsus</taxon>
    </lineage>
</organism>
<dbReference type="Pfam" id="PF00385">
    <property type="entry name" value="Chromo"/>
    <property type="match status" value="1"/>
</dbReference>
<dbReference type="InterPro" id="IPR000953">
    <property type="entry name" value="Chromo/chromo_shadow_dom"/>
</dbReference>
<feature type="compositionally biased region" description="Basic residues" evidence="5">
    <location>
        <begin position="426"/>
        <end position="438"/>
    </location>
</feature>